<name>A0A178N122_9PROT</name>
<dbReference type="AlphaFoldDB" id="A0A178N122"/>
<dbReference type="EMBL" id="LWQU01000041">
    <property type="protein sequence ID" value="OAN63397.1"/>
    <property type="molecule type" value="Genomic_DNA"/>
</dbReference>
<reference evidence="1 2" key="1">
    <citation type="submission" date="2016-04" db="EMBL/GenBank/DDBJ databases">
        <title>Draft genome sequence of freshwater magnetotactic bacteria Magnetospirillum marisnigri SP-1 and Magnetospirillum moscoviense BB-1.</title>
        <authorList>
            <person name="Koziaeva V."/>
            <person name="Dziuba M.V."/>
            <person name="Ivanov T.M."/>
            <person name="Kuznetsov B."/>
            <person name="Grouzdev D.S."/>
        </authorList>
    </citation>
    <scope>NUCLEOTIDE SEQUENCE [LARGE SCALE GENOMIC DNA]</scope>
    <source>
        <strain evidence="1 2">BB-1</strain>
    </source>
</reference>
<dbReference type="SUPFAM" id="SSF50199">
    <property type="entry name" value="Staphylococcal nuclease"/>
    <property type="match status" value="1"/>
</dbReference>
<evidence type="ECO:0000313" key="2">
    <source>
        <dbReference type="Proteomes" id="UP000078543"/>
    </source>
</evidence>
<dbReference type="InterPro" id="IPR035437">
    <property type="entry name" value="SNase_OB-fold_sf"/>
</dbReference>
<protein>
    <recommendedName>
        <fullName evidence="3">TNase-like domain-containing protein</fullName>
    </recommendedName>
</protein>
<evidence type="ECO:0008006" key="3">
    <source>
        <dbReference type="Google" id="ProtNLM"/>
    </source>
</evidence>
<gene>
    <name evidence="1" type="ORF">A6A05_19190</name>
</gene>
<organism evidence="1 2">
    <name type="scientific">Magnetospirillum moscoviense</name>
    <dbReference type="NCBI Taxonomy" id="1437059"/>
    <lineage>
        <taxon>Bacteria</taxon>
        <taxon>Pseudomonadati</taxon>
        <taxon>Pseudomonadota</taxon>
        <taxon>Alphaproteobacteria</taxon>
        <taxon>Rhodospirillales</taxon>
        <taxon>Rhodospirillaceae</taxon>
        <taxon>Magnetospirillum</taxon>
    </lineage>
</organism>
<sequence length="117" mass="12625">MLAASAAPAAEPLPGPIRAEVLRIIDGDTFQARLRVWLDTEVTVLVRVRRLDTDELHGPCRPRALSARDALTRLLPGWVTLTDIAHDKYGGRVDATVTLPDGTDLAAAMAGWGKACR</sequence>
<dbReference type="STRING" id="1437059.A6A05_19190"/>
<dbReference type="Gene3D" id="2.40.50.90">
    <property type="match status" value="1"/>
</dbReference>
<evidence type="ECO:0000313" key="1">
    <source>
        <dbReference type="EMBL" id="OAN63397.1"/>
    </source>
</evidence>
<dbReference type="Proteomes" id="UP000078543">
    <property type="component" value="Unassembled WGS sequence"/>
</dbReference>
<proteinExistence type="predicted"/>
<accession>A0A178N122</accession>
<keyword evidence="2" id="KW-1185">Reference proteome</keyword>
<comment type="caution">
    <text evidence="1">The sequence shown here is derived from an EMBL/GenBank/DDBJ whole genome shotgun (WGS) entry which is preliminary data.</text>
</comment>